<protein>
    <recommendedName>
        <fullName evidence="8">Retinol dehydrogenase 13</fullName>
    </recommendedName>
</protein>
<dbReference type="EMBL" id="CAJOBA010000687">
    <property type="protein sequence ID" value="CAF3549786.1"/>
    <property type="molecule type" value="Genomic_DNA"/>
</dbReference>
<accession>A0A813TAN8</accession>
<keyword evidence="1" id="KW-0560">Oxidoreductase</keyword>
<keyword evidence="2" id="KW-0472">Membrane</keyword>
<evidence type="ECO:0000313" key="3">
    <source>
        <dbReference type="EMBL" id="CAF0769153.1"/>
    </source>
</evidence>
<evidence type="ECO:0000313" key="7">
    <source>
        <dbReference type="Proteomes" id="UP000663829"/>
    </source>
</evidence>
<dbReference type="PRINTS" id="PR00081">
    <property type="entry name" value="GDHRDH"/>
</dbReference>
<dbReference type="EMBL" id="CAJNOQ010000485">
    <property type="protein sequence ID" value="CAF0806368.1"/>
    <property type="molecule type" value="Genomic_DNA"/>
</dbReference>
<dbReference type="Pfam" id="PF00106">
    <property type="entry name" value="adh_short"/>
    <property type="match status" value="2"/>
</dbReference>
<dbReference type="AlphaFoldDB" id="A0A813TAN8"/>
<dbReference type="Proteomes" id="UP000681722">
    <property type="component" value="Unassembled WGS sequence"/>
</dbReference>
<evidence type="ECO:0000313" key="4">
    <source>
        <dbReference type="EMBL" id="CAF0806368.1"/>
    </source>
</evidence>
<keyword evidence="7" id="KW-1185">Reference proteome</keyword>
<dbReference type="Proteomes" id="UP000677228">
    <property type="component" value="Unassembled WGS sequence"/>
</dbReference>
<dbReference type="PANTHER" id="PTHR43157:SF31">
    <property type="entry name" value="PHOSPHATIDYLINOSITOL-GLYCAN BIOSYNTHESIS CLASS F PROTEIN"/>
    <property type="match status" value="1"/>
</dbReference>
<dbReference type="Proteomes" id="UP000682733">
    <property type="component" value="Unassembled WGS sequence"/>
</dbReference>
<dbReference type="Gene3D" id="3.40.50.720">
    <property type="entry name" value="NAD(P)-binding Rossmann-like Domain"/>
    <property type="match status" value="2"/>
</dbReference>
<dbReference type="SUPFAM" id="SSF51735">
    <property type="entry name" value="NAD(P)-binding Rossmann-fold domains"/>
    <property type="match status" value="1"/>
</dbReference>
<evidence type="ECO:0000256" key="1">
    <source>
        <dbReference type="ARBA" id="ARBA00023002"/>
    </source>
</evidence>
<dbReference type="Proteomes" id="UP000663829">
    <property type="component" value="Unassembled WGS sequence"/>
</dbReference>
<keyword evidence="2" id="KW-0812">Transmembrane</keyword>
<sequence length="300" mass="33809">MFLSALLIITVILILLYLLKIYYWSGGSFKSDQRLDGKYVIITGANTGIGKATATDLVQRGIICGYYKDRTDKKCFLIGLGAHVILACRDRQRAQTAADDIRNKTGSQNVEIEIVDTSSLESVKSFAIRIRKKLKHLDILINNAVAHMEIQFDDINLEKRYTPLIGYAHSKLANILFTRELAKRLQGTNITANSLHPGVIVTELLRYNEQRIPPFLYPLYSLLKPLAWFFTKNADQGSQTTIRLAVDKKLDGVTGKYFSDCVEVATSSQASDDQAAKRLWEVSEKMTRLKEAENELESKI</sequence>
<gene>
    <name evidence="4" type="ORF">GPM918_LOCUS3794</name>
    <name evidence="3" type="ORF">OVA965_LOCUS2986</name>
    <name evidence="6" type="ORF">SRO942_LOCUS3794</name>
    <name evidence="5" type="ORF">TMI583_LOCUS2985</name>
</gene>
<proteinExistence type="predicted"/>
<keyword evidence="2" id="KW-1133">Transmembrane helix</keyword>
<reference evidence="4" key="1">
    <citation type="submission" date="2021-02" db="EMBL/GenBank/DDBJ databases">
        <authorList>
            <person name="Nowell W R."/>
        </authorList>
    </citation>
    <scope>NUCLEOTIDE SEQUENCE</scope>
</reference>
<dbReference type="OrthoDB" id="191139at2759"/>
<evidence type="ECO:0000256" key="2">
    <source>
        <dbReference type="SAM" id="Phobius"/>
    </source>
</evidence>
<evidence type="ECO:0000313" key="5">
    <source>
        <dbReference type="EMBL" id="CAF3549786.1"/>
    </source>
</evidence>
<feature type="transmembrane region" description="Helical" evidence="2">
    <location>
        <begin position="6"/>
        <end position="24"/>
    </location>
</feature>
<comment type="caution">
    <text evidence="4">The sequence shown here is derived from an EMBL/GenBank/DDBJ whole genome shotgun (WGS) entry which is preliminary data.</text>
</comment>
<dbReference type="InterPro" id="IPR036291">
    <property type="entry name" value="NAD(P)-bd_dom_sf"/>
</dbReference>
<organism evidence="4 7">
    <name type="scientific">Didymodactylos carnosus</name>
    <dbReference type="NCBI Taxonomy" id="1234261"/>
    <lineage>
        <taxon>Eukaryota</taxon>
        <taxon>Metazoa</taxon>
        <taxon>Spiralia</taxon>
        <taxon>Gnathifera</taxon>
        <taxon>Rotifera</taxon>
        <taxon>Eurotatoria</taxon>
        <taxon>Bdelloidea</taxon>
        <taxon>Philodinida</taxon>
        <taxon>Philodinidae</taxon>
        <taxon>Didymodactylos</taxon>
    </lineage>
</organism>
<dbReference type="InterPro" id="IPR002347">
    <property type="entry name" value="SDR_fam"/>
</dbReference>
<name>A0A813TAN8_9BILA</name>
<evidence type="ECO:0008006" key="8">
    <source>
        <dbReference type="Google" id="ProtNLM"/>
    </source>
</evidence>
<evidence type="ECO:0000313" key="6">
    <source>
        <dbReference type="EMBL" id="CAF3591797.1"/>
    </source>
</evidence>
<dbReference type="PANTHER" id="PTHR43157">
    <property type="entry name" value="PHOSPHATIDYLINOSITOL-GLYCAN BIOSYNTHESIS CLASS F PROTEIN-RELATED"/>
    <property type="match status" value="1"/>
</dbReference>
<dbReference type="EMBL" id="CAJNOK010000687">
    <property type="protein sequence ID" value="CAF0769153.1"/>
    <property type="molecule type" value="Genomic_DNA"/>
</dbReference>
<dbReference type="EMBL" id="CAJOBC010000485">
    <property type="protein sequence ID" value="CAF3591797.1"/>
    <property type="molecule type" value="Genomic_DNA"/>
</dbReference>
<dbReference type="GO" id="GO:0016491">
    <property type="term" value="F:oxidoreductase activity"/>
    <property type="evidence" value="ECO:0007669"/>
    <property type="project" value="UniProtKB-KW"/>
</dbReference>